<keyword evidence="1" id="KW-0808">Transferase</keyword>
<keyword evidence="2" id="KW-1185">Reference proteome</keyword>
<dbReference type="GO" id="GO:0016740">
    <property type="term" value="F:transferase activity"/>
    <property type="evidence" value="ECO:0007669"/>
    <property type="project" value="UniProtKB-KW"/>
</dbReference>
<comment type="caution">
    <text evidence="1">The sequence shown here is derived from an EMBL/GenBank/DDBJ whole genome shotgun (WGS) entry which is preliminary data.</text>
</comment>
<evidence type="ECO:0000313" key="1">
    <source>
        <dbReference type="EMBL" id="TNC46439.1"/>
    </source>
</evidence>
<evidence type="ECO:0000313" key="2">
    <source>
        <dbReference type="Proteomes" id="UP000305887"/>
    </source>
</evidence>
<proteinExistence type="predicted"/>
<name>A0A5C4MQU5_9RHOB</name>
<dbReference type="AlphaFoldDB" id="A0A5C4MQU5"/>
<organism evidence="1 2">
    <name type="scientific">Rubellimicrobium rubrum</name>
    <dbReference type="NCBI Taxonomy" id="2585369"/>
    <lineage>
        <taxon>Bacteria</taxon>
        <taxon>Pseudomonadati</taxon>
        <taxon>Pseudomonadota</taxon>
        <taxon>Alphaproteobacteria</taxon>
        <taxon>Rhodobacterales</taxon>
        <taxon>Roseobacteraceae</taxon>
        <taxon>Rubellimicrobium</taxon>
    </lineage>
</organism>
<dbReference type="InterPro" id="IPR029044">
    <property type="entry name" value="Nucleotide-diphossugar_trans"/>
</dbReference>
<dbReference type="Gene3D" id="3.90.550.10">
    <property type="entry name" value="Spore Coat Polysaccharide Biosynthesis Protein SpsA, Chain A"/>
    <property type="match status" value="1"/>
</dbReference>
<sequence>MIGTYRAKLALRAARMSWLRLRAQYKVARFPLVRSKIPHGLSAPLLITLTSYPPRFPHLAETIRSLIDQTVKADGVILWIARSDEALLPKEVTELRAHGLSIQICKDIGSYKKLIPTLQDCADHYLVTADDDVYYPPRWLESLVSVARSNSDVIVGGRVHMAQRSPDGSLMPYAQWDLATIKRQAPSERHALFPTGVGGILYPPQSFDHEVFNEDNFMRLCPRGDDIWFFWMARRAGRTHMRARDWFDVIEWPSTQRVALSNDNLLKKGNDEQIRAMEVYYGTLP</sequence>
<dbReference type="SUPFAM" id="SSF53448">
    <property type="entry name" value="Nucleotide-diphospho-sugar transferases"/>
    <property type="match status" value="1"/>
</dbReference>
<dbReference type="OrthoDB" id="5291101at2"/>
<accession>A0A5C4MQU5</accession>
<dbReference type="EMBL" id="VDFU01000037">
    <property type="protein sequence ID" value="TNC46439.1"/>
    <property type="molecule type" value="Genomic_DNA"/>
</dbReference>
<dbReference type="Proteomes" id="UP000305887">
    <property type="component" value="Unassembled WGS sequence"/>
</dbReference>
<gene>
    <name evidence="1" type="ORF">FHG66_19065</name>
</gene>
<reference evidence="1 2" key="1">
    <citation type="submission" date="2019-06" db="EMBL/GenBank/DDBJ databases">
        <title>YIM 131921 draft genome.</title>
        <authorList>
            <person name="Jiang L."/>
        </authorList>
    </citation>
    <scope>NUCLEOTIDE SEQUENCE [LARGE SCALE GENOMIC DNA]</scope>
    <source>
        <strain evidence="1 2">YIM 131921</strain>
    </source>
</reference>
<protein>
    <submittedName>
        <fullName evidence="1">Glycosyltransferase</fullName>
    </submittedName>
</protein>
<dbReference type="RefSeq" id="WP_139078641.1">
    <property type="nucleotide sequence ID" value="NZ_VDFU01000037.1"/>
</dbReference>